<proteinExistence type="predicted"/>
<dbReference type="Proteomes" id="UP000015351">
    <property type="component" value="Unassembled WGS sequence"/>
</dbReference>
<organism evidence="2 3">
    <name type="scientific">Litoreibacter arenae DSM 19593</name>
    <dbReference type="NCBI Taxonomy" id="1123360"/>
    <lineage>
        <taxon>Bacteria</taxon>
        <taxon>Pseudomonadati</taxon>
        <taxon>Pseudomonadota</taxon>
        <taxon>Alphaproteobacteria</taxon>
        <taxon>Rhodobacterales</taxon>
        <taxon>Roseobacteraceae</taxon>
        <taxon>Litoreibacter</taxon>
    </lineage>
</organism>
<gene>
    <name evidence="2" type="ORF">thalar_01886</name>
</gene>
<evidence type="ECO:0000313" key="3">
    <source>
        <dbReference type="Proteomes" id="UP000015351"/>
    </source>
</evidence>
<dbReference type="STRING" id="1123360.thalar_01886"/>
<protein>
    <submittedName>
        <fullName evidence="2">Uncharacterized protein</fullName>
    </submittedName>
</protein>
<reference evidence="3" key="1">
    <citation type="journal article" date="2013" name="Stand. Genomic Sci.">
        <title>Genome sequence of the Litoreibacter arenae type strain (DSM 19593(T)), a member of the Roseobacter clade isolated from sea sand.</title>
        <authorList>
            <person name="Riedel T."/>
            <person name="Fiebig A."/>
            <person name="Petersen J."/>
            <person name="Gronow S."/>
            <person name="Kyrpides N.C."/>
            <person name="Goker M."/>
            <person name="Klenk H.P."/>
        </authorList>
    </citation>
    <scope>NUCLEOTIDE SEQUENCE [LARGE SCALE GENOMIC DNA]</scope>
    <source>
        <strain evidence="3">DSM 19593</strain>
    </source>
</reference>
<comment type="caution">
    <text evidence="2">The sequence shown here is derived from an EMBL/GenBank/DDBJ whole genome shotgun (WGS) entry which is preliminary data.</text>
</comment>
<keyword evidence="1" id="KW-1133">Transmembrane helix</keyword>
<keyword evidence="3" id="KW-1185">Reference proteome</keyword>
<feature type="transmembrane region" description="Helical" evidence="1">
    <location>
        <begin position="102"/>
        <end position="119"/>
    </location>
</feature>
<dbReference type="AlphaFoldDB" id="S9QHP5"/>
<evidence type="ECO:0000256" key="1">
    <source>
        <dbReference type="SAM" id="Phobius"/>
    </source>
</evidence>
<dbReference type="OrthoDB" id="7847971at2"/>
<dbReference type="RefSeq" id="WP_021100448.1">
    <property type="nucleotide sequence ID" value="NZ_KE557306.1"/>
</dbReference>
<dbReference type="HOGENOM" id="CLU_1426439_0_0_5"/>
<dbReference type="EMBL" id="AONI01000010">
    <property type="protein sequence ID" value="EPX79068.1"/>
    <property type="molecule type" value="Genomic_DNA"/>
</dbReference>
<sequence>MSMADASFQERLARINAGQSYVAEGLLANGELHKIRKRQEKGKAPKPVATMGVQEKKKFPFKRLIISFLMGIFAFFGGSLGAFHATQSVPSEFDQYRPLVEALGPLGMSGVLAFFMFYVSGFRSVWLVGTIVAGLSAASFAEPHLARAAPDLWTQMYSADYADAKKFEAFAQATRWGLAPPPELAAPEAD</sequence>
<keyword evidence="1" id="KW-0812">Transmembrane</keyword>
<name>S9QHP5_9RHOB</name>
<accession>S9QHP5</accession>
<keyword evidence="1" id="KW-0472">Membrane</keyword>
<evidence type="ECO:0000313" key="2">
    <source>
        <dbReference type="EMBL" id="EPX79068.1"/>
    </source>
</evidence>
<feature type="transmembrane region" description="Helical" evidence="1">
    <location>
        <begin position="64"/>
        <end position="82"/>
    </location>
</feature>